<evidence type="ECO:0000256" key="5">
    <source>
        <dbReference type="ARBA" id="ARBA00022898"/>
    </source>
</evidence>
<evidence type="ECO:0000256" key="1">
    <source>
        <dbReference type="ARBA" id="ARBA00001933"/>
    </source>
</evidence>
<keyword evidence="5 6" id="KW-0663">Pyridoxal phosphate</keyword>
<dbReference type="EMBL" id="QGTL01000001">
    <property type="protein sequence ID" value="PWV80914.1"/>
    <property type="molecule type" value="Genomic_DNA"/>
</dbReference>
<comment type="cofactor">
    <cofactor evidence="1">
        <name>pyridoxal 5'-phosphate</name>
        <dbReference type="ChEBI" id="CHEBI:597326"/>
    </cofactor>
</comment>
<evidence type="ECO:0000313" key="8">
    <source>
        <dbReference type="Proteomes" id="UP000246410"/>
    </source>
</evidence>
<dbReference type="GO" id="GO:0008483">
    <property type="term" value="F:transaminase activity"/>
    <property type="evidence" value="ECO:0007669"/>
    <property type="project" value="UniProtKB-KW"/>
</dbReference>
<dbReference type="InterPro" id="IPR050103">
    <property type="entry name" value="Class-III_PLP-dep_AT"/>
</dbReference>
<reference evidence="7 8" key="1">
    <citation type="submission" date="2018-05" db="EMBL/GenBank/DDBJ databases">
        <title>Genomic Encyclopedia of Type Strains, Phase IV (KMG-IV): sequencing the most valuable type-strain genomes for metagenomic binning, comparative biology and taxonomic classification.</title>
        <authorList>
            <person name="Goeker M."/>
        </authorList>
    </citation>
    <scope>NUCLEOTIDE SEQUENCE [LARGE SCALE GENOMIC DNA]</scope>
    <source>
        <strain evidence="7 8">DSM 44717</strain>
    </source>
</reference>
<evidence type="ECO:0000256" key="6">
    <source>
        <dbReference type="RuleBase" id="RU003560"/>
    </source>
</evidence>
<comment type="caution">
    <text evidence="7">The sequence shown here is derived from an EMBL/GenBank/DDBJ whole genome shotgun (WGS) entry which is preliminary data.</text>
</comment>
<comment type="similarity">
    <text evidence="6">Belongs to the class-III pyridoxal-phosphate-dependent aminotransferase family.</text>
</comment>
<evidence type="ECO:0000256" key="4">
    <source>
        <dbReference type="ARBA" id="ARBA00022679"/>
    </source>
</evidence>
<evidence type="ECO:0000256" key="2">
    <source>
        <dbReference type="ARBA" id="ARBA00022571"/>
    </source>
</evidence>
<sequence length="410" mass="42769">MMERAEIVELTRAHLGRGRAALAEFVHAPVEVASHGAIVETADGRSFIDCGGYAVFLLGHCPEPVVNAVVEQVRTHPLATRLLLEPRVAEAARALASIAPEGLDAVQFLNSGAEATELGLKIARAHGKSRLITMLGGYHGKTTGALAVTPKAEYQQRFQPLLPATAVPFGDLAALEAELIAADGDAAVILEPIQGEGGVVLPPAGYLAGVQRLCRTHEAMLIVDEIQTGLGRTGTMWAHQPEIDRPDVLLVGKALSGGVVPVSAVLATAEAFRPFADDPTLHSSTFGGSPLASAAVVATVRALVDGDVAARAAELGERMLAEVTAMCARHVGRTVRAVRGRGLLIAIEFLRPDLAGELVTDLLARGVIVNHSLGAGSVVRLSPPAVLTEDQERTVLSALDLSLSALLSHV</sequence>
<keyword evidence="3 7" id="KW-0032">Aminotransferase</keyword>
<dbReference type="PANTHER" id="PTHR11986:SF79">
    <property type="entry name" value="ACETYLORNITHINE AMINOTRANSFERASE, MITOCHONDRIAL"/>
    <property type="match status" value="1"/>
</dbReference>
<dbReference type="RefSeq" id="WP_110035531.1">
    <property type="nucleotide sequence ID" value="NZ_QGTL01000001.1"/>
</dbReference>
<protein>
    <submittedName>
        <fullName evidence="7">Putrescine aminotransferase</fullName>
    </submittedName>
</protein>
<dbReference type="InterPro" id="IPR015422">
    <property type="entry name" value="PyrdxlP-dep_Trfase_small"/>
</dbReference>
<dbReference type="FunFam" id="3.40.640.10:FF:000004">
    <property type="entry name" value="Acetylornithine aminotransferase"/>
    <property type="match status" value="1"/>
</dbReference>
<organism evidence="7 8">
    <name type="scientific">Nocardia neocaledoniensis</name>
    <dbReference type="NCBI Taxonomy" id="236511"/>
    <lineage>
        <taxon>Bacteria</taxon>
        <taxon>Bacillati</taxon>
        <taxon>Actinomycetota</taxon>
        <taxon>Actinomycetes</taxon>
        <taxon>Mycobacteriales</taxon>
        <taxon>Nocardiaceae</taxon>
        <taxon>Nocardia</taxon>
    </lineage>
</organism>
<dbReference type="SUPFAM" id="SSF53383">
    <property type="entry name" value="PLP-dependent transferases"/>
    <property type="match status" value="1"/>
</dbReference>
<dbReference type="GO" id="GO:0006526">
    <property type="term" value="P:L-arginine biosynthetic process"/>
    <property type="evidence" value="ECO:0007669"/>
    <property type="project" value="UniProtKB-KW"/>
</dbReference>
<dbReference type="Gene3D" id="3.90.1150.10">
    <property type="entry name" value="Aspartate Aminotransferase, domain 1"/>
    <property type="match status" value="1"/>
</dbReference>
<dbReference type="InterPro" id="IPR049704">
    <property type="entry name" value="Aminotrans_3_PPA_site"/>
</dbReference>
<dbReference type="GO" id="GO:0042802">
    <property type="term" value="F:identical protein binding"/>
    <property type="evidence" value="ECO:0007669"/>
    <property type="project" value="TreeGrafter"/>
</dbReference>
<dbReference type="InterPro" id="IPR005814">
    <property type="entry name" value="Aminotrans_3"/>
</dbReference>
<keyword evidence="2" id="KW-0028">Amino-acid biosynthesis</keyword>
<dbReference type="Pfam" id="PF00202">
    <property type="entry name" value="Aminotran_3"/>
    <property type="match status" value="1"/>
</dbReference>
<dbReference type="Gene3D" id="3.40.640.10">
    <property type="entry name" value="Type I PLP-dependent aspartate aminotransferase-like (Major domain)"/>
    <property type="match status" value="1"/>
</dbReference>
<dbReference type="CDD" id="cd00610">
    <property type="entry name" value="OAT_like"/>
    <property type="match status" value="1"/>
</dbReference>
<gene>
    <name evidence="7" type="ORF">DFR69_101250</name>
</gene>
<keyword evidence="2" id="KW-0055">Arginine biosynthesis</keyword>
<dbReference type="InterPro" id="IPR015424">
    <property type="entry name" value="PyrdxlP-dep_Trfase"/>
</dbReference>
<keyword evidence="4 7" id="KW-0808">Transferase</keyword>
<name>A0A317P392_9NOCA</name>
<dbReference type="PANTHER" id="PTHR11986">
    <property type="entry name" value="AMINOTRANSFERASE CLASS III"/>
    <property type="match status" value="1"/>
</dbReference>
<evidence type="ECO:0000313" key="7">
    <source>
        <dbReference type="EMBL" id="PWV80914.1"/>
    </source>
</evidence>
<keyword evidence="8" id="KW-1185">Reference proteome</keyword>
<dbReference type="InterPro" id="IPR015421">
    <property type="entry name" value="PyrdxlP-dep_Trfase_major"/>
</dbReference>
<dbReference type="AlphaFoldDB" id="A0A317P392"/>
<dbReference type="GO" id="GO:0030170">
    <property type="term" value="F:pyridoxal phosphate binding"/>
    <property type="evidence" value="ECO:0007669"/>
    <property type="project" value="InterPro"/>
</dbReference>
<proteinExistence type="inferred from homology"/>
<evidence type="ECO:0000256" key="3">
    <source>
        <dbReference type="ARBA" id="ARBA00022576"/>
    </source>
</evidence>
<dbReference type="PROSITE" id="PS00600">
    <property type="entry name" value="AA_TRANSFER_CLASS_3"/>
    <property type="match status" value="1"/>
</dbReference>
<accession>A0A317P392</accession>
<dbReference type="Proteomes" id="UP000246410">
    <property type="component" value="Unassembled WGS sequence"/>
</dbReference>